<organism evidence="8 9">
    <name type="scientific">Helicovermis profundi</name>
    <dbReference type="NCBI Taxonomy" id="3065157"/>
    <lineage>
        <taxon>Bacteria</taxon>
        <taxon>Bacillati</taxon>
        <taxon>Bacillota</taxon>
        <taxon>Clostridia</taxon>
        <taxon>Helicovermis</taxon>
    </lineage>
</organism>
<evidence type="ECO:0000313" key="9">
    <source>
        <dbReference type="Proteomes" id="UP001321786"/>
    </source>
</evidence>
<evidence type="ECO:0000256" key="1">
    <source>
        <dbReference type="ARBA" id="ARBA00004651"/>
    </source>
</evidence>
<keyword evidence="4 7" id="KW-0812">Transmembrane</keyword>
<gene>
    <name evidence="8" type="ORF">HLPR_08120</name>
</gene>
<comment type="similarity">
    <text evidence="2">Belongs to the chromate ion transporter (CHR) (TC 2.A.51) family.</text>
</comment>
<dbReference type="EMBL" id="AP028654">
    <property type="protein sequence ID" value="BEP28481.1"/>
    <property type="molecule type" value="Genomic_DNA"/>
</dbReference>
<evidence type="ECO:0000256" key="4">
    <source>
        <dbReference type="ARBA" id="ARBA00022692"/>
    </source>
</evidence>
<proteinExistence type="inferred from homology"/>
<evidence type="ECO:0000256" key="5">
    <source>
        <dbReference type="ARBA" id="ARBA00022989"/>
    </source>
</evidence>
<feature type="transmembrane region" description="Helical" evidence="7">
    <location>
        <begin position="111"/>
        <end position="130"/>
    </location>
</feature>
<accession>A0AAU9E267</accession>
<keyword evidence="3" id="KW-1003">Cell membrane</keyword>
<dbReference type="GO" id="GO:0005886">
    <property type="term" value="C:plasma membrane"/>
    <property type="evidence" value="ECO:0007669"/>
    <property type="project" value="UniProtKB-SubCell"/>
</dbReference>
<feature type="transmembrane region" description="Helical" evidence="7">
    <location>
        <begin position="76"/>
        <end position="99"/>
    </location>
</feature>
<dbReference type="PANTHER" id="PTHR43663">
    <property type="entry name" value="CHROMATE TRANSPORT PROTEIN-RELATED"/>
    <property type="match status" value="1"/>
</dbReference>
<keyword evidence="6 7" id="KW-0472">Membrane</keyword>
<reference evidence="8 9" key="1">
    <citation type="submission" date="2023-08" db="EMBL/GenBank/DDBJ databases">
        <title>Helicovermis profunda gen. nov., sp. nov., a novel mesophilic, fermentative bacterium within the Bacillota from a deep-sea hydrothermal vent chimney.</title>
        <authorList>
            <person name="Miyazaki U."/>
            <person name="Mizutani D."/>
            <person name="Hashimoto Y."/>
            <person name="Tame A."/>
            <person name="Sawayama S."/>
            <person name="Miyazaki J."/>
            <person name="Takai K."/>
            <person name="Nakagawa S."/>
        </authorList>
    </citation>
    <scope>NUCLEOTIDE SEQUENCE [LARGE SCALE GENOMIC DNA]</scope>
    <source>
        <strain evidence="8 9">S502</strain>
    </source>
</reference>
<sequence length="178" mass="19526">MKELFSIFKVFFRIGAFTFGGGYAMIPLIHEEIVDNNGWMNESDFLDAIAISQSLPGAIAINIATFVGYKIKGIKGALVSALGVILPSFLIILFLSGILIKNKDNIYLKKAFLGVRPAIVGLIIFSIYKLQRSVEKNIFSISLYIVSVILLIVLGINPIFVIIASGILGYLYYGGKKK</sequence>
<dbReference type="Pfam" id="PF02417">
    <property type="entry name" value="Chromate_transp"/>
    <property type="match status" value="1"/>
</dbReference>
<dbReference type="InterPro" id="IPR052518">
    <property type="entry name" value="CHR_Transporter"/>
</dbReference>
<feature type="transmembrane region" description="Helical" evidence="7">
    <location>
        <begin position="49"/>
        <end position="69"/>
    </location>
</feature>
<name>A0AAU9E267_9FIRM</name>
<feature type="transmembrane region" description="Helical" evidence="7">
    <location>
        <begin position="142"/>
        <end position="173"/>
    </location>
</feature>
<protein>
    <submittedName>
        <fullName evidence="8">Chromate transporter</fullName>
    </submittedName>
</protein>
<evidence type="ECO:0000256" key="2">
    <source>
        <dbReference type="ARBA" id="ARBA00005262"/>
    </source>
</evidence>
<comment type="subcellular location">
    <subcellularLocation>
        <location evidence="1">Cell membrane</location>
        <topology evidence="1">Multi-pass membrane protein</topology>
    </subcellularLocation>
</comment>
<evidence type="ECO:0000256" key="3">
    <source>
        <dbReference type="ARBA" id="ARBA00022475"/>
    </source>
</evidence>
<dbReference type="InterPro" id="IPR003370">
    <property type="entry name" value="Chromate_transpt"/>
</dbReference>
<dbReference type="KEGG" id="hprf:HLPR_08120"/>
<feature type="transmembrane region" description="Helical" evidence="7">
    <location>
        <begin position="7"/>
        <end position="29"/>
    </location>
</feature>
<dbReference type="RefSeq" id="WP_338536798.1">
    <property type="nucleotide sequence ID" value="NZ_AP028654.1"/>
</dbReference>
<dbReference type="AlphaFoldDB" id="A0AAU9E267"/>
<dbReference type="Proteomes" id="UP001321786">
    <property type="component" value="Chromosome"/>
</dbReference>
<keyword evidence="5 7" id="KW-1133">Transmembrane helix</keyword>
<evidence type="ECO:0000256" key="6">
    <source>
        <dbReference type="ARBA" id="ARBA00023136"/>
    </source>
</evidence>
<evidence type="ECO:0000313" key="8">
    <source>
        <dbReference type="EMBL" id="BEP28481.1"/>
    </source>
</evidence>
<dbReference type="PANTHER" id="PTHR43663:SF2">
    <property type="entry name" value="CHROMATE TRANSPORT PROTEIN-RELATED"/>
    <property type="match status" value="1"/>
</dbReference>
<keyword evidence="9" id="KW-1185">Reference proteome</keyword>
<evidence type="ECO:0000256" key="7">
    <source>
        <dbReference type="SAM" id="Phobius"/>
    </source>
</evidence>
<dbReference type="GO" id="GO:0015109">
    <property type="term" value="F:chromate transmembrane transporter activity"/>
    <property type="evidence" value="ECO:0007669"/>
    <property type="project" value="InterPro"/>
</dbReference>